<gene>
    <name evidence="1" type="ORF">UT30_C0025G0007</name>
</gene>
<evidence type="ECO:0000313" key="1">
    <source>
        <dbReference type="EMBL" id="KKR03595.1"/>
    </source>
</evidence>
<accession>A0A0G0PZP7</accession>
<proteinExistence type="predicted"/>
<evidence type="ECO:0000313" key="2">
    <source>
        <dbReference type="Proteomes" id="UP000033935"/>
    </source>
</evidence>
<name>A0A0G0PZP7_9BACT</name>
<organism evidence="1 2">
    <name type="scientific">Candidatus Uhrbacteria bacterium GW2011_GWF2_39_13</name>
    <dbReference type="NCBI Taxonomy" id="1618995"/>
    <lineage>
        <taxon>Bacteria</taxon>
        <taxon>Candidatus Uhriibacteriota</taxon>
    </lineage>
</organism>
<comment type="caution">
    <text evidence="1">The sequence shown here is derived from an EMBL/GenBank/DDBJ whole genome shotgun (WGS) entry which is preliminary data.</text>
</comment>
<dbReference type="EMBL" id="LBWG01000025">
    <property type="protein sequence ID" value="KKR03595.1"/>
    <property type="molecule type" value="Genomic_DNA"/>
</dbReference>
<dbReference type="Proteomes" id="UP000033935">
    <property type="component" value="Unassembled WGS sequence"/>
</dbReference>
<reference evidence="1 2" key="1">
    <citation type="journal article" date="2015" name="Nature">
        <title>rRNA introns, odd ribosomes, and small enigmatic genomes across a large radiation of phyla.</title>
        <authorList>
            <person name="Brown C.T."/>
            <person name="Hug L.A."/>
            <person name="Thomas B.C."/>
            <person name="Sharon I."/>
            <person name="Castelle C.J."/>
            <person name="Singh A."/>
            <person name="Wilkins M.J."/>
            <person name="Williams K.H."/>
            <person name="Banfield J.F."/>
        </authorList>
    </citation>
    <scope>NUCLEOTIDE SEQUENCE [LARGE SCALE GENOMIC DNA]</scope>
</reference>
<sequence length="225" mass="26224">MRQLNSNFESGVLDRFKKTFHKMTFRGDEHIIPRDYLVVMNIAPYMARRDTAYDRAVYLLRECLFSYSEEGRNDIYSSVLKLLGICIETTRLIVSPTKDGRDEKGTAILQYLLLLNDTILAASAMVRHEMALFEDEDTLSGFIGKDISKQFRSTDEIFNNSEMNIYHCISELVDMSEPTMVKYREFMKKTFSKSNLNRYVKAFAEYQTLYGNFSKQEEKSPEVKP</sequence>
<protein>
    <submittedName>
        <fullName evidence="1">Uncharacterized protein</fullName>
    </submittedName>
</protein>
<dbReference type="AlphaFoldDB" id="A0A0G0PZP7"/>